<evidence type="ECO:0000256" key="2">
    <source>
        <dbReference type="ARBA" id="ARBA00022801"/>
    </source>
</evidence>
<protein>
    <submittedName>
        <fullName evidence="4">NUDIX hydrolase</fullName>
    </submittedName>
</protein>
<accession>A0ABT2JNG4</accession>
<evidence type="ECO:0000313" key="4">
    <source>
        <dbReference type="EMBL" id="MCT2589418.1"/>
    </source>
</evidence>
<keyword evidence="2 4" id="KW-0378">Hydrolase</keyword>
<evidence type="ECO:0000313" key="5">
    <source>
        <dbReference type="Proteomes" id="UP001156389"/>
    </source>
</evidence>
<organism evidence="4 5">
    <name type="scientific">Streptomyces gossypii</name>
    <dbReference type="NCBI Taxonomy" id="2883101"/>
    <lineage>
        <taxon>Bacteria</taxon>
        <taxon>Bacillati</taxon>
        <taxon>Actinomycetota</taxon>
        <taxon>Actinomycetes</taxon>
        <taxon>Kitasatosporales</taxon>
        <taxon>Streptomycetaceae</taxon>
        <taxon>Streptomyces</taxon>
    </lineage>
</organism>
<dbReference type="RefSeq" id="WP_260216391.1">
    <property type="nucleotide sequence ID" value="NZ_JAJAGO010000002.1"/>
</dbReference>
<reference evidence="4 5" key="1">
    <citation type="submission" date="2021-10" db="EMBL/GenBank/DDBJ databases">
        <title>Streptomyces gossypii sp. nov., isolated from soil collected from cotton field.</title>
        <authorList>
            <person name="Ge X."/>
            <person name="Chen X."/>
            <person name="Liu W."/>
        </authorList>
    </citation>
    <scope>NUCLEOTIDE SEQUENCE [LARGE SCALE GENOMIC DNA]</scope>
    <source>
        <strain evidence="4 5">N2-109</strain>
    </source>
</reference>
<dbReference type="PROSITE" id="PS51462">
    <property type="entry name" value="NUDIX"/>
    <property type="match status" value="1"/>
</dbReference>
<evidence type="ECO:0000259" key="3">
    <source>
        <dbReference type="PROSITE" id="PS51462"/>
    </source>
</evidence>
<comment type="caution">
    <text evidence="4">The sequence shown here is derived from an EMBL/GenBank/DDBJ whole genome shotgun (WGS) entry which is preliminary data.</text>
</comment>
<dbReference type="PANTHER" id="PTHR43046:SF2">
    <property type="entry name" value="8-OXO-DGTP DIPHOSPHATASE-RELATED"/>
    <property type="match status" value="1"/>
</dbReference>
<proteinExistence type="predicted"/>
<feature type="domain" description="Nudix hydrolase" evidence="3">
    <location>
        <begin position="11"/>
        <end position="143"/>
    </location>
</feature>
<dbReference type="PANTHER" id="PTHR43046">
    <property type="entry name" value="GDP-MANNOSE MANNOSYL HYDROLASE"/>
    <property type="match status" value="1"/>
</dbReference>
<dbReference type="EMBL" id="JAJAGO010000002">
    <property type="protein sequence ID" value="MCT2589418.1"/>
    <property type="molecule type" value="Genomic_DNA"/>
</dbReference>
<keyword evidence="5" id="KW-1185">Reference proteome</keyword>
<dbReference type="Pfam" id="PF00293">
    <property type="entry name" value="NUDIX"/>
    <property type="match status" value="1"/>
</dbReference>
<name>A0ABT2JNG4_9ACTN</name>
<dbReference type="CDD" id="cd18876">
    <property type="entry name" value="NUDIX_Hydrolase"/>
    <property type="match status" value="1"/>
</dbReference>
<dbReference type="GO" id="GO:0016787">
    <property type="term" value="F:hydrolase activity"/>
    <property type="evidence" value="ECO:0007669"/>
    <property type="project" value="UniProtKB-KW"/>
</dbReference>
<dbReference type="InterPro" id="IPR000086">
    <property type="entry name" value="NUDIX_hydrolase_dom"/>
</dbReference>
<dbReference type="PROSITE" id="PS00893">
    <property type="entry name" value="NUDIX_BOX"/>
    <property type="match status" value="1"/>
</dbReference>
<gene>
    <name evidence="4" type="ORF">LHJ74_05645</name>
</gene>
<sequence length="165" mass="17697">MNEGTDLATPPRRRIGALAVIREESGAVLLVKPRYKKGWNLPGGGAHADEMPHVACAREVLEETGLEIDALHILALDYVPANPREGAAEGYNFVYDGGVLATGTPVTLQQKELSAYAWVPLDELPAHTEAQQERRIRASLAQVGTGETANLVQGHPVADEDTQPA</sequence>
<dbReference type="SUPFAM" id="SSF55811">
    <property type="entry name" value="Nudix"/>
    <property type="match status" value="1"/>
</dbReference>
<dbReference type="Proteomes" id="UP001156389">
    <property type="component" value="Unassembled WGS sequence"/>
</dbReference>
<dbReference type="InterPro" id="IPR015797">
    <property type="entry name" value="NUDIX_hydrolase-like_dom_sf"/>
</dbReference>
<evidence type="ECO:0000256" key="1">
    <source>
        <dbReference type="ARBA" id="ARBA00001946"/>
    </source>
</evidence>
<dbReference type="Gene3D" id="3.90.79.10">
    <property type="entry name" value="Nucleoside Triphosphate Pyrophosphohydrolase"/>
    <property type="match status" value="1"/>
</dbReference>
<comment type="cofactor">
    <cofactor evidence="1">
        <name>Mg(2+)</name>
        <dbReference type="ChEBI" id="CHEBI:18420"/>
    </cofactor>
</comment>
<dbReference type="InterPro" id="IPR020084">
    <property type="entry name" value="NUDIX_hydrolase_CS"/>
</dbReference>